<evidence type="ECO:0000256" key="1">
    <source>
        <dbReference type="ARBA" id="ARBA00001913"/>
    </source>
</evidence>
<keyword evidence="6" id="KW-0106">Calcium</keyword>
<proteinExistence type="inferred from homology"/>
<dbReference type="GO" id="GO:0004065">
    <property type="term" value="F:arylsulfatase activity"/>
    <property type="evidence" value="ECO:0007669"/>
    <property type="project" value="TreeGrafter"/>
</dbReference>
<dbReference type="Proteomes" id="UP000727993">
    <property type="component" value="Unassembled WGS sequence"/>
</dbReference>
<evidence type="ECO:0000256" key="2">
    <source>
        <dbReference type="ARBA" id="ARBA00008779"/>
    </source>
</evidence>
<dbReference type="PANTHER" id="PTHR42693">
    <property type="entry name" value="ARYLSULFATASE FAMILY MEMBER"/>
    <property type="match status" value="1"/>
</dbReference>
<dbReference type="Gene3D" id="3.30.1120.10">
    <property type="match status" value="1"/>
</dbReference>
<comment type="caution">
    <text evidence="8">The sequence shown here is derived from an EMBL/GenBank/DDBJ whole genome shotgun (WGS) entry which is preliminary data.</text>
</comment>
<keyword evidence="3" id="KW-0479">Metal-binding</keyword>
<accession>A0A936TFF0</accession>
<comment type="similarity">
    <text evidence="2">Belongs to the sulfatase family.</text>
</comment>
<dbReference type="InterPro" id="IPR050738">
    <property type="entry name" value="Sulfatase"/>
</dbReference>
<evidence type="ECO:0000256" key="6">
    <source>
        <dbReference type="ARBA" id="ARBA00022837"/>
    </source>
</evidence>
<evidence type="ECO:0000259" key="7">
    <source>
        <dbReference type="Pfam" id="PF00884"/>
    </source>
</evidence>
<dbReference type="EMBL" id="JADJZA010000002">
    <property type="protein sequence ID" value="MBK9296520.1"/>
    <property type="molecule type" value="Genomic_DNA"/>
</dbReference>
<keyword evidence="4" id="KW-0732">Signal</keyword>
<dbReference type="SUPFAM" id="SSF53649">
    <property type="entry name" value="Alkaline phosphatase-like"/>
    <property type="match status" value="1"/>
</dbReference>
<sequence>MATNQPNIVFVLCDNIGWGDFSCYGGTTPTPRIDELASGGIRFNNYTVESQCTPTRSAILTGRQSVRSGTYKVPTPGSGGKSGLVPWEYTIAELLSDAGYATSLFGKWHCGETEGRLPNDQGFDEWWGYKNSADEAGWTSYAAFNALAEKMGLDTPHIWEGVKGSKSTEVRELNLEVRPLLDELIVGKTTDYIKAKADQPFFTYVGLANMHPPEAVHPDFDQTDPSRLGLYADVIAELDHRVGQIMDCLDEAGIADNTLLVFSSDNGAGLIDTVPHGGSSGPFRGGFFTPPWEGSMRTAAMVRYPGTVPEGVVTEQMLSAHDWYQTFAAFAGASDKVPTDRPMDGVDASEFLQGTSEETGRESLLFFGPDGGLMSSKWRQVKVVLRHCEGIADPIVQPQFPMFFDLGSDPGERYNLFQFKLDMGWMFGVAFSSIAQFEKTVAQYPNIEPGEEFDGYPASASTQKG</sequence>
<keyword evidence="5 8" id="KW-0378">Hydrolase</keyword>
<feature type="domain" description="Sulfatase N-terminal" evidence="7">
    <location>
        <begin position="6"/>
        <end position="332"/>
    </location>
</feature>
<dbReference type="AlphaFoldDB" id="A0A936TFF0"/>
<dbReference type="Gene3D" id="3.40.720.10">
    <property type="entry name" value="Alkaline Phosphatase, subunit A"/>
    <property type="match status" value="1"/>
</dbReference>
<dbReference type="InterPro" id="IPR000917">
    <property type="entry name" value="Sulfatase_N"/>
</dbReference>
<dbReference type="PANTHER" id="PTHR42693:SF42">
    <property type="entry name" value="ARYLSULFATASE G"/>
    <property type="match status" value="1"/>
</dbReference>
<dbReference type="Pfam" id="PF00884">
    <property type="entry name" value="Sulfatase"/>
    <property type="match status" value="1"/>
</dbReference>
<name>A0A936TFF0_9ACTN</name>
<dbReference type="InterPro" id="IPR017850">
    <property type="entry name" value="Alkaline_phosphatase_core_sf"/>
</dbReference>
<evidence type="ECO:0000256" key="4">
    <source>
        <dbReference type="ARBA" id="ARBA00022729"/>
    </source>
</evidence>
<evidence type="ECO:0000256" key="5">
    <source>
        <dbReference type="ARBA" id="ARBA00022801"/>
    </source>
</evidence>
<evidence type="ECO:0000256" key="3">
    <source>
        <dbReference type="ARBA" id="ARBA00022723"/>
    </source>
</evidence>
<evidence type="ECO:0000313" key="8">
    <source>
        <dbReference type="EMBL" id="MBK9296520.1"/>
    </source>
</evidence>
<dbReference type="GO" id="GO:0046872">
    <property type="term" value="F:metal ion binding"/>
    <property type="evidence" value="ECO:0007669"/>
    <property type="project" value="UniProtKB-KW"/>
</dbReference>
<gene>
    <name evidence="8" type="ORF">IPN02_06625</name>
</gene>
<comment type="cofactor">
    <cofactor evidence="1">
        <name>Ca(2+)</name>
        <dbReference type="ChEBI" id="CHEBI:29108"/>
    </cofactor>
</comment>
<protein>
    <submittedName>
        <fullName evidence="8">Sulfatase-like hydrolase/transferase</fullName>
    </submittedName>
</protein>
<evidence type="ECO:0000313" key="9">
    <source>
        <dbReference type="Proteomes" id="UP000727993"/>
    </source>
</evidence>
<organism evidence="8 9">
    <name type="scientific">Candidatus Neomicrothrix subdominans</name>
    <dbReference type="NCBI Taxonomy" id="2954438"/>
    <lineage>
        <taxon>Bacteria</taxon>
        <taxon>Bacillati</taxon>
        <taxon>Actinomycetota</taxon>
        <taxon>Acidimicrobiia</taxon>
        <taxon>Acidimicrobiales</taxon>
        <taxon>Microthrixaceae</taxon>
        <taxon>Candidatus Neomicrothrix</taxon>
    </lineage>
</organism>
<reference evidence="8 9" key="1">
    <citation type="submission" date="2020-10" db="EMBL/GenBank/DDBJ databases">
        <title>Connecting structure to function with the recovery of over 1000 high-quality activated sludge metagenome-assembled genomes encoding full-length rRNA genes using long-read sequencing.</title>
        <authorList>
            <person name="Singleton C.M."/>
            <person name="Petriglieri F."/>
            <person name="Kristensen J.M."/>
            <person name="Kirkegaard R.H."/>
            <person name="Michaelsen T.Y."/>
            <person name="Andersen M.H."/>
            <person name="Karst S.M."/>
            <person name="Dueholm M.S."/>
            <person name="Nielsen P.H."/>
            <person name="Albertsen M."/>
        </authorList>
    </citation>
    <scope>NUCLEOTIDE SEQUENCE [LARGE SCALE GENOMIC DNA]</scope>
    <source>
        <strain evidence="8">Lyne_18-Q3-R50-59_MAXAC.006</strain>
    </source>
</reference>